<name>A0A084A8J8_LACLC</name>
<organism evidence="1 2">
    <name type="scientific">Lactococcus cremoris subsp. cremoris GE214</name>
    <dbReference type="NCBI Taxonomy" id="1415168"/>
    <lineage>
        <taxon>Bacteria</taxon>
        <taxon>Bacillati</taxon>
        <taxon>Bacillota</taxon>
        <taxon>Bacilli</taxon>
        <taxon>Lactobacillales</taxon>
        <taxon>Streptococcaceae</taxon>
        <taxon>Lactococcus</taxon>
        <taxon>Lactococcus cremoris subsp. cremoris</taxon>
    </lineage>
</organism>
<dbReference type="SUPFAM" id="SSF74650">
    <property type="entry name" value="Galactose mutarotase-like"/>
    <property type="match status" value="1"/>
</dbReference>
<dbReference type="GO" id="GO:0005975">
    <property type="term" value="P:carbohydrate metabolic process"/>
    <property type="evidence" value="ECO:0007669"/>
    <property type="project" value="InterPro"/>
</dbReference>
<dbReference type="GO" id="GO:0016853">
    <property type="term" value="F:isomerase activity"/>
    <property type="evidence" value="ECO:0007669"/>
    <property type="project" value="InterPro"/>
</dbReference>
<dbReference type="CDD" id="cd09024">
    <property type="entry name" value="Aldose_epim_lacX"/>
    <property type="match status" value="1"/>
</dbReference>
<dbReference type="InterPro" id="IPR011013">
    <property type="entry name" value="Gal_mutarotase_sf_dom"/>
</dbReference>
<dbReference type="Proteomes" id="UP000028401">
    <property type="component" value="Unassembled WGS sequence"/>
</dbReference>
<dbReference type="GO" id="GO:0030246">
    <property type="term" value="F:carbohydrate binding"/>
    <property type="evidence" value="ECO:0007669"/>
    <property type="project" value="InterPro"/>
</dbReference>
<dbReference type="SMR" id="A0A084A8J8"/>
<dbReference type="PANTHER" id="PTHR11122">
    <property type="entry name" value="APOSPORY-ASSOCIATED PROTEIN C-RELATED"/>
    <property type="match status" value="1"/>
</dbReference>
<dbReference type="PATRIC" id="fig|1415168.3.peg.2319"/>
<evidence type="ECO:0000313" key="1">
    <source>
        <dbReference type="EMBL" id="KEY61627.1"/>
    </source>
</evidence>
<reference evidence="1 2" key="1">
    <citation type="submission" date="2014-06" db="EMBL/GenBank/DDBJ databases">
        <title>Draft genome sequence of the putrescine producing strain Lactococcus lactis subsp cremoris GE214.</title>
        <authorList>
            <person name="Ladero V."/>
            <person name="Linares D.M."/>
            <person name="del Rio B."/>
            <person name="Mayo B."/>
            <person name="Martin M.C."/>
            <person name="Fernandez M."/>
            <person name="Alvarez M.A."/>
        </authorList>
    </citation>
    <scope>NUCLEOTIDE SEQUENCE [LARGE SCALE GENOMIC DNA]</scope>
    <source>
        <strain evidence="1 2">GE214</strain>
    </source>
</reference>
<gene>
    <name evidence="1" type="ORF">U725_02258</name>
</gene>
<dbReference type="PANTHER" id="PTHR11122:SF13">
    <property type="entry name" value="GLUCOSE-6-PHOSPHATE 1-EPIMERASE"/>
    <property type="match status" value="1"/>
</dbReference>
<comment type="caution">
    <text evidence="1">The sequence shown here is derived from an EMBL/GenBank/DDBJ whole genome shotgun (WGS) entry which is preliminary data.</text>
</comment>
<accession>A0A084A8J8</accession>
<proteinExistence type="predicted"/>
<protein>
    <submittedName>
        <fullName evidence="1">Galactose mutarotase related enzyme</fullName>
    </submittedName>
</protein>
<dbReference type="AlphaFoldDB" id="A0A084A8J8"/>
<dbReference type="InterPro" id="IPR037481">
    <property type="entry name" value="LacX"/>
</dbReference>
<dbReference type="Gene3D" id="2.70.98.10">
    <property type="match status" value="1"/>
</dbReference>
<dbReference type="InterPro" id="IPR014718">
    <property type="entry name" value="GH-type_carb-bd"/>
</dbReference>
<dbReference type="Pfam" id="PF01263">
    <property type="entry name" value="Aldose_epim"/>
    <property type="match status" value="1"/>
</dbReference>
<dbReference type="InterPro" id="IPR008183">
    <property type="entry name" value="Aldose_1/G6P_1-epimerase"/>
</dbReference>
<sequence>MNYTLKNDQLSVTVDTFGAEMHSIQHDDIEYLWQADPKFWGRHAPVLFPIVGKLKNGQYHYNEQTYQMGGHGFARDNDFELIKKSDNELVFELRDNEDSLNHYPFHFNFRVSYKLVDNKIRVRYEVKNEDEKFMSFGVGAHPAFNVPLKNGTFEDYQLTVSPDEKRTFIPLDPPSGTLKLDERVETQVNTLPLTRELFDKDALVYTSSDEMKVSLINKLDERGVTVTWKDMPYFGLWSPYPNEAPFVCIEPWSGIADDENTDGDITTKFGINQLAPEGSFSCEYTIEIN</sequence>
<dbReference type="RefSeq" id="WP_011835879.1">
    <property type="nucleotide sequence ID" value="NZ_AZSI01000148.1"/>
</dbReference>
<evidence type="ECO:0000313" key="2">
    <source>
        <dbReference type="Proteomes" id="UP000028401"/>
    </source>
</evidence>
<dbReference type="EMBL" id="AZSI01000148">
    <property type="protein sequence ID" value="KEY61627.1"/>
    <property type="molecule type" value="Genomic_DNA"/>
</dbReference>